<evidence type="ECO:0000256" key="1">
    <source>
        <dbReference type="ARBA" id="ARBA00004141"/>
    </source>
</evidence>
<dbReference type="InParanoid" id="D8R4G7"/>
<evidence type="ECO:0000313" key="12">
    <source>
        <dbReference type="EMBL" id="EFJ33467.1"/>
    </source>
</evidence>
<feature type="transmembrane region" description="Helical" evidence="10">
    <location>
        <begin position="578"/>
        <end position="602"/>
    </location>
</feature>
<dbReference type="GO" id="GO:0016887">
    <property type="term" value="F:ATP hydrolysis activity"/>
    <property type="evidence" value="ECO:0007669"/>
    <property type="project" value="InterPro"/>
</dbReference>
<feature type="transmembrane region" description="Helical" evidence="10">
    <location>
        <begin position="614"/>
        <end position="636"/>
    </location>
</feature>
<name>D8R4G7_SELML</name>
<keyword evidence="7 10" id="KW-0472">Membrane</keyword>
<gene>
    <name evidence="12" type="primary">SmABCG34</name>
    <name evidence="12" type="ORF">SELMODRAFT_84236</name>
</gene>
<dbReference type="KEGG" id="smo:SELMODRAFT_84236"/>
<dbReference type="PROSITE" id="PS00211">
    <property type="entry name" value="ABC_TRANSPORTER_1"/>
    <property type="match status" value="1"/>
</dbReference>
<dbReference type="InterPro" id="IPR017871">
    <property type="entry name" value="ABC_transporter-like_CS"/>
</dbReference>
<feature type="transmembrane region" description="Helical" evidence="10">
    <location>
        <begin position="643"/>
        <end position="663"/>
    </location>
</feature>
<dbReference type="InterPro" id="IPR003593">
    <property type="entry name" value="AAA+_ATPase"/>
</dbReference>
<evidence type="ECO:0000256" key="4">
    <source>
        <dbReference type="ARBA" id="ARBA00022741"/>
    </source>
</evidence>
<dbReference type="AlphaFoldDB" id="D8R4G7"/>
<keyword evidence="2" id="KW-0813">Transport</keyword>
<accession>D8R4G7</accession>
<feature type="transmembrane region" description="Helical" evidence="10">
    <location>
        <begin position="503"/>
        <end position="524"/>
    </location>
</feature>
<keyword evidence="4" id="KW-0547">Nucleotide-binding</keyword>
<dbReference type="GO" id="GO:0005524">
    <property type="term" value="F:ATP binding"/>
    <property type="evidence" value="ECO:0007669"/>
    <property type="project" value="UniProtKB-KW"/>
</dbReference>
<dbReference type="Gene3D" id="3.40.50.300">
    <property type="entry name" value="P-loop containing nucleotide triphosphate hydrolases"/>
    <property type="match status" value="1"/>
</dbReference>
<dbReference type="SUPFAM" id="SSF52540">
    <property type="entry name" value="P-loop containing nucleoside triphosphate hydrolases"/>
    <property type="match status" value="1"/>
</dbReference>
<comment type="subcellular location">
    <subcellularLocation>
        <location evidence="1">Membrane</location>
        <topology evidence="1">Multi-pass membrane protein</topology>
    </subcellularLocation>
</comment>
<organism evidence="13">
    <name type="scientific">Selaginella moellendorffii</name>
    <name type="common">Spikemoss</name>
    <dbReference type="NCBI Taxonomy" id="88036"/>
    <lineage>
        <taxon>Eukaryota</taxon>
        <taxon>Viridiplantae</taxon>
        <taxon>Streptophyta</taxon>
        <taxon>Embryophyta</taxon>
        <taxon>Tracheophyta</taxon>
        <taxon>Lycopodiopsida</taxon>
        <taxon>Selaginellales</taxon>
        <taxon>Selaginellaceae</taxon>
        <taxon>Selaginella</taxon>
    </lineage>
</organism>
<dbReference type="OrthoDB" id="66620at2759"/>
<sequence length="793" mass="88116">MEVTESNPTPISGAEVFVELASRRSASEIEGKENGIASSAQSSSERTHTTPVQGKIAISKPARLGELLNKLRKLQQEEEESLDKEKENENARGIITSGSVPRIASAHQVVDLDGLWNSIDKSKPLILLQFSDLTYTVYEKRRSRWPFRTTKSSSSAIPEDNQARNLLENVSGEAREGEILAVMGPSGSGKSTLIDALALRIAKGSLKGSITLNGEEVGTRLLRSISAYVMQDDLLFPMLTVQETLMFSANVRLPQTHSRQKKVERVKMLLEQLGLQRVANTMIGDEGRRGVSGGERRRVSIGIDIIHDPLLLFLDEPTSGLDSTSAYMVVRTLQKIAQTGSVVILSIHQPSYRIMGLVDRLIFLAHGQTVYNGPPSELGPYFTAYGRSVPEHENSTEFALDLIQELHSSPGGIKPLVEFSKLWTSKELRPEEMLLSGPAVDVKTAISVSISRGKLVAARAQAHDCGDRCNGAKVARFANPWWVEMLVIIKRSLINIRRTPELFLMRLGTVILTAGLLATIFWNLDHSPKGVQERLGFLAFAISTTFYTCADALPVFLQERYIFMRETAHSAYRKSSYVLANAIIYVPFLGLLSIAFAATIWWTVGLSGGAPGFLFMFLILWASFWAGNSFVTFLSAVIPNVMLGYTVVVALLAYFLLLSGFFISRERIPRYWIWFHYLSIIKYPYEAVLINEFSRDGACFETGKQILYGTPLQDVNETAVKMMLAIVRSALQGTSYGDIDEDTCVMNGSDVLHRFYITQLGRWTCLGVTIGFGVLFRFLFYVALRRTGATKRQ</sequence>
<dbReference type="SMART" id="SM00382">
    <property type="entry name" value="AAA"/>
    <property type="match status" value="1"/>
</dbReference>
<dbReference type="Pfam" id="PF00005">
    <property type="entry name" value="ABC_tran"/>
    <property type="match status" value="1"/>
</dbReference>
<evidence type="ECO:0000256" key="10">
    <source>
        <dbReference type="SAM" id="Phobius"/>
    </source>
</evidence>
<dbReference type="InterPro" id="IPR050352">
    <property type="entry name" value="ABCG_transporters"/>
</dbReference>
<protein>
    <submittedName>
        <fullName evidence="12">ATP-binding cassette transporter</fullName>
    </submittedName>
</protein>
<dbReference type="GO" id="GO:0140359">
    <property type="term" value="F:ABC-type transporter activity"/>
    <property type="evidence" value="ECO:0007669"/>
    <property type="project" value="InterPro"/>
</dbReference>
<dbReference type="Pfam" id="PF01061">
    <property type="entry name" value="ABC2_membrane"/>
    <property type="match status" value="1"/>
</dbReference>
<dbReference type="Gramene" id="EFJ33467">
    <property type="protein sequence ID" value="EFJ33467"/>
    <property type="gene ID" value="SELMODRAFT_84236"/>
</dbReference>
<dbReference type="eggNOG" id="KOG0061">
    <property type="taxonomic scope" value="Eukaryota"/>
</dbReference>
<evidence type="ECO:0000259" key="11">
    <source>
        <dbReference type="PROSITE" id="PS50893"/>
    </source>
</evidence>
<evidence type="ECO:0000313" key="13">
    <source>
        <dbReference type="Proteomes" id="UP000001514"/>
    </source>
</evidence>
<dbReference type="InterPro" id="IPR043926">
    <property type="entry name" value="ABCG_dom"/>
</dbReference>
<evidence type="ECO:0000256" key="5">
    <source>
        <dbReference type="ARBA" id="ARBA00022840"/>
    </source>
</evidence>
<feature type="coiled-coil region" evidence="8">
    <location>
        <begin position="64"/>
        <end position="94"/>
    </location>
</feature>
<dbReference type="GO" id="GO:0042626">
    <property type="term" value="F:ATPase-coupled transmembrane transporter activity"/>
    <property type="evidence" value="ECO:0000318"/>
    <property type="project" value="GO_Central"/>
</dbReference>
<dbReference type="InterPro" id="IPR027417">
    <property type="entry name" value="P-loop_NTPase"/>
</dbReference>
<feature type="transmembrane region" description="Helical" evidence="10">
    <location>
        <begin position="760"/>
        <end position="784"/>
    </location>
</feature>
<dbReference type="PANTHER" id="PTHR48041:SF11">
    <property type="entry name" value="ABC TRANSPORTER G FAMILY MEMBER 16"/>
    <property type="match status" value="1"/>
</dbReference>
<keyword evidence="6 10" id="KW-1133">Transmembrane helix</keyword>
<dbReference type="GeneID" id="9634958"/>
<dbReference type="CDD" id="cd03213">
    <property type="entry name" value="ABCG_EPDR"/>
    <property type="match status" value="1"/>
</dbReference>
<dbReference type="GO" id="GO:0055085">
    <property type="term" value="P:transmembrane transport"/>
    <property type="evidence" value="ECO:0000318"/>
    <property type="project" value="GO_Central"/>
</dbReference>
<evidence type="ECO:0000256" key="9">
    <source>
        <dbReference type="SAM" id="MobiDB-lite"/>
    </source>
</evidence>
<dbReference type="HOGENOM" id="CLU_000604_57_8_1"/>
<dbReference type="EMBL" id="GL377571">
    <property type="protein sequence ID" value="EFJ33467.1"/>
    <property type="molecule type" value="Genomic_DNA"/>
</dbReference>
<keyword evidence="5 12" id="KW-0067">ATP-binding</keyword>
<feature type="transmembrane region" description="Helical" evidence="10">
    <location>
        <begin position="536"/>
        <end position="557"/>
    </location>
</feature>
<dbReference type="PROSITE" id="PS50893">
    <property type="entry name" value="ABC_TRANSPORTER_2"/>
    <property type="match status" value="1"/>
</dbReference>
<dbReference type="Proteomes" id="UP000001514">
    <property type="component" value="Unassembled WGS sequence"/>
</dbReference>
<dbReference type="OMA" id="DRFLLFW"/>
<dbReference type="InterPro" id="IPR003439">
    <property type="entry name" value="ABC_transporter-like_ATP-bd"/>
</dbReference>
<evidence type="ECO:0000256" key="2">
    <source>
        <dbReference type="ARBA" id="ARBA00022448"/>
    </source>
</evidence>
<dbReference type="InterPro" id="IPR013525">
    <property type="entry name" value="ABC2_TM"/>
</dbReference>
<dbReference type="PANTHER" id="PTHR48041">
    <property type="entry name" value="ABC TRANSPORTER G FAMILY MEMBER 28"/>
    <property type="match status" value="1"/>
</dbReference>
<keyword evidence="8" id="KW-0175">Coiled coil</keyword>
<dbReference type="Pfam" id="PF19055">
    <property type="entry name" value="ABC2_membrane_7"/>
    <property type="match status" value="1"/>
</dbReference>
<reference evidence="12 13" key="1">
    <citation type="journal article" date="2011" name="Science">
        <title>The Selaginella genome identifies genetic changes associated with the evolution of vascular plants.</title>
        <authorList>
            <person name="Banks J.A."/>
            <person name="Nishiyama T."/>
            <person name="Hasebe M."/>
            <person name="Bowman J.L."/>
            <person name="Gribskov M."/>
            <person name="dePamphilis C."/>
            <person name="Albert V.A."/>
            <person name="Aono N."/>
            <person name="Aoyama T."/>
            <person name="Ambrose B.A."/>
            <person name="Ashton N.W."/>
            <person name="Axtell M.J."/>
            <person name="Barker E."/>
            <person name="Barker M.S."/>
            <person name="Bennetzen J.L."/>
            <person name="Bonawitz N.D."/>
            <person name="Chapple C."/>
            <person name="Cheng C."/>
            <person name="Correa L.G."/>
            <person name="Dacre M."/>
            <person name="DeBarry J."/>
            <person name="Dreyer I."/>
            <person name="Elias M."/>
            <person name="Engstrom E.M."/>
            <person name="Estelle M."/>
            <person name="Feng L."/>
            <person name="Finet C."/>
            <person name="Floyd S.K."/>
            <person name="Frommer W.B."/>
            <person name="Fujita T."/>
            <person name="Gramzow L."/>
            <person name="Gutensohn M."/>
            <person name="Harholt J."/>
            <person name="Hattori M."/>
            <person name="Heyl A."/>
            <person name="Hirai T."/>
            <person name="Hiwatashi Y."/>
            <person name="Ishikawa M."/>
            <person name="Iwata M."/>
            <person name="Karol K.G."/>
            <person name="Koehler B."/>
            <person name="Kolukisaoglu U."/>
            <person name="Kubo M."/>
            <person name="Kurata T."/>
            <person name="Lalonde S."/>
            <person name="Li K."/>
            <person name="Li Y."/>
            <person name="Litt A."/>
            <person name="Lyons E."/>
            <person name="Manning G."/>
            <person name="Maruyama T."/>
            <person name="Michael T.P."/>
            <person name="Mikami K."/>
            <person name="Miyazaki S."/>
            <person name="Morinaga S."/>
            <person name="Murata T."/>
            <person name="Mueller-Roeber B."/>
            <person name="Nelson D.R."/>
            <person name="Obara M."/>
            <person name="Oguri Y."/>
            <person name="Olmstead R.G."/>
            <person name="Onodera N."/>
            <person name="Petersen B.L."/>
            <person name="Pils B."/>
            <person name="Prigge M."/>
            <person name="Rensing S.A."/>
            <person name="Riano-Pachon D.M."/>
            <person name="Roberts A.W."/>
            <person name="Sato Y."/>
            <person name="Scheller H.V."/>
            <person name="Schulz B."/>
            <person name="Schulz C."/>
            <person name="Shakirov E.V."/>
            <person name="Shibagaki N."/>
            <person name="Shinohara N."/>
            <person name="Shippen D.E."/>
            <person name="Soerensen I."/>
            <person name="Sotooka R."/>
            <person name="Sugimoto N."/>
            <person name="Sugita M."/>
            <person name="Sumikawa N."/>
            <person name="Tanurdzic M."/>
            <person name="Theissen G."/>
            <person name="Ulvskov P."/>
            <person name="Wakazuki S."/>
            <person name="Weng J.K."/>
            <person name="Willats W.W."/>
            <person name="Wipf D."/>
            <person name="Wolf P.G."/>
            <person name="Yang L."/>
            <person name="Zimmer A.D."/>
            <person name="Zhu Q."/>
            <person name="Mitros T."/>
            <person name="Hellsten U."/>
            <person name="Loque D."/>
            <person name="Otillar R."/>
            <person name="Salamov A."/>
            <person name="Schmutz J."/>
            <person name="Shapiro H."/>
            <person name="Lindquist E."/>
            <person name="Lucas S."/>
            <person name="Rokhsar D."/>
            <person name="Grigoriev I.V."/>
        </authorList>
    </citation>
    <scope>NUCLEOTIDE SEQUENCE [LARGE SCALE GENOMIC DNA]</scope>
</reference>
<dbReference type="FunCoup" id="D8R4G7">
    <property type="interactions" value="106"/>
</dbReference>
<proteinExistence type="predicted"/>
<feature type="compositionally biased region" description="Polar residues" evidence="9">
    <location>
        <begin position="36"/>
        <end position="52"/>
    </location>
</feature>
<evidence type="ECO:0000256" key="7">
    <source>
        <dbReference type="ARBA" id="ARBA00023136"/>
    </source>
</evidence>
<evidence type="ECO:0000256" key="3">
    <source>
        <dbReference type="ARBA" id="ARBA00022692"/>
    </source>
</evidence>
<evidence type="ECO:0000256" key="6">
    <source>
        <dbReference type="ARBA" id="ARBA00022989"/>
    </source>
</evidence>
<dbReference type="GO" id="GO:0016020">
    <property type="term" value="C:membrane"/>
    <property type="evidence" value="ECO:0000318"/>
    <property type="project" value="GO_Central"/>
</dbReference>
<feature type="region of interest" description="Disordered" evidence="9">
    <location>
        <begin position="27"/>
        <end position="53"/>
    </location>
</feature>
<keyword evidence="3 10" id="KW-0812">Transmembrane</keyword>
<feature type="domain" description="ABC transporter" evidence="11">
    <location>
        <begin position="128"/>
        <end position="391"/>
    </location>
</feature>
<evidence type="ECO:0000256" key="8">
    <source>
        <dbReference type="SAM" id="Coils"/>
    </source>
</evidence>
<keyword evidence="13" id="KW-1185">Reference proteome</keyword>